<dbReference type="Proteomes" id="UP000256321">
    <property type="component" value="Unassembled WGS sequence"/>
</dbReference>
<dbReference type="Proteomes" id="UP000629596">
    <property type="component" value="Unassembled WGS sequence"/>
</dbReference>
<accession>A0A3D8HDT9</accession>
<evidence type="ECO:0000256" key="4">
    <source>
        <dbReference type="ARBA" id="ARBA00022801"/>
    </source>
</evidence>
<evidence type="ECO:0000256" key="1">
    <source>
        <dbReference type="ARBA" id="ARBA00022475"/>
    </source>
</evidence>
<dbReference type="AlphaFoldDB" id="A0A3D8HDT9"/>
<name>A0A3D8HDT9_9BACT</name>
<evidence type="ECO:0000313" key="8">
    <source>
        <dbReference type="EMBL" id="MBC8602484.1"/>
    </source>
</evidence>
<keyword evidence="5" id="KW-0472">Membrane</keyword>
<organism evidence="9 10">
    <name type="scientific">Parabacteroides acidifaciens</name>
    <dbReference type="NCBI Taxonomy" id="2290935"/>
    <lineage>
        <taxon>Bacteria</taxon>
        <taxon>Pseudomonadati</taxon>
        <taxon>Bacteroidota</taxon>
        <taxon>Bacteroidia</taxon>
        <taxon>Bacteroidales</taxon>
        <taxon>Tannerellaceae</taxon>
        <taxon>Parabacteroides</taxon>
    </lineage>
</organism>
<dbReference type="Gene3D" id="3.60.21.10">
    <property type="match status" value="1"/>
</dbReference>
<dbReference type="InterPro" id="IPR043461">
    <property type="entry name" value="LpxH-like"/>
</dbReference>
<evidence type="ECO:0000313" key="9">
    <source>
        <dbReference type="EMBL" id="RDU48812.1"/>
    </source>
</evidence>
<keyword evidence="2" id="KW-0997">Cell inner membrane</keyword>
<keyword evidence="11" id="KW-1185">Reference proteome</keyword>
<keyword evidence="4" id="KW-0378">Hydrolase</keyword>
<dbReference type="InterPro" id="IPR004843">
    <property type="entry name" value="Calcineurin-like_PHP"/>
</dbReference>
<comment type="caution">
    <text evidence="9">The sequence shown here is derived from an EMBL/GenBank/DDBJ whole genome shotgun (WGS) entry which is preliminary data.</text>
</comment>
<protein>
    <submittedName>
        <fullName evidence="9">UDP-2,3-diacylglucosamine diphosphatase</fullName>
    </submittedName>
</protein>
<dbReference type="PANTHER" id="PTHR34990:SF1">
    <property type="entry name" value="UDP-2,3-DIACYLGLUCOSAMINE HYDROLASE"/>
    <property type="match status" value="1"/>
</dbReference>
<evidence type="ECO:0000259" key="7">
    <source>
        <dbReference type="Pfam" id="PF00149"/>
    </source>
</evidence>
<keyword evidence="6" id="KW-0464">Manganese</keyword>
<dbReference type="PANTHER" id="PTHR34990">
    <property type="entry name" value="UDP-2,3-DIACYLGLUCOSAMINE HYDROLASE-RELATED"/>
    <property type="match status" value="1"/>
</dbReference>
<dbReference type="EMBL" id="QREV01000029">
    <property type="protein sequence ID" value="RDU48812.1"/>
    <property type="molecule type" value="Genomic_DNA"/>
</dbReference>
<keyword evidence="1" id="KW-1003">Cell membrane</keyword>
<dbReference type="GO" id="GO:0008758">
    <property type="term" value="F:UDP-2,3-diacylglucosamine hydrolase activity"/>
    <property type="evidence" value="ECO:0007669"/>
    <property type="project" value="TreeGrafter"/>
</dbReference>
<dbReference type="EMBL" id="JACRTI010000029">
    <property type="protein sequence ID" value="MBC8602484.1"/>
    <property type="molecule type" value="Genomic_DNA"/>
</dbReference>
<gene>
    <name evidence="9" type="ORF">DWU89_12580</name>
    <name evidence="8" type="ORF">H8784_12270</name>
</gene>
<evidence type="ECO:0000256" key="5">
    <source>
        <dbReference type="ARBA" id="ARBA00023136"/>
    </source>
</evidence>
<dbReference type="RefSeq" id="WP_115499989.1">
    <property type="nucleotide sequence ID" value="NZ_JACRTI010000029.1"/>
</dbReference>
<evidence type="ECO:0000313" key="10">
    <source>
        <dbReference type="Proteomes" id="UP000256321"/>
    </source>
</evidence>
<feature type="domain" description="Calcineurin-like phosphoesterase" evidence="7">
    <location>
        <begin position="7"/>
        <end position="218"/>
    </location>
</feature>
<dbReference type="GO" id="GO:0046872">
    <property type="term" value="F:metal ion binding"/>
    <property type="evidence" value="ECO:0007669"/>
    <property type="project" value="UniProtKB-KW"/>
</dbReference>
<dbReference type="SUPFAM" id="SSF56300">
    <property type="entry name" value="Metallo-dependent phosphatases"/>
    <property type="match status" value="1"/>
</dbReference>
<dbReference type="Pfam" id="PF00149">
    <property type="entry name" value="Metallophos"/>
    <property type="match status" value="1"/>
</dbReference>
<evidence type="ECO:0000313" key="11">
    <source>
        <dbReference type="Proteomes" id="UP000629596"/>
    </source>
</evidence>
<evidence type="ECO:0000256" key="2">
    <source>
        <dbReference type="ARBA" id="ARBA00022519"/>
    </source>
</evidence>
<sequence length="261" mass="30918">MDSLRKKIYFASDAHLGARFHKDPLAVEKRLVRWLDSIKDEAMAIYFLGDMFDYWYEYKYVAPKGFVRFLGKLAELSDSGVEIHIFIGNHDIWMFDYLPKEIGAIIHRDVLTVDLLGKRFFLGHGDEVDYRSKAFRFIRTLFRNKFCQWLYAGIHPRWTFGFALGWSLSSRKSGLKKHQTSEAAEYQGEENEYMVLFAKEYLKTHPDINFFIFGHRHIMLDLMLSRTSRLLIAGDWMHLFSYIVWDGENLFMEQFEAEQTS</sequence>
<reference evidence="8 11" key="2">
    <citation type="submission" date="2020-08" db="EMBL/GenBank/DDBJ databases">
        <title>Genome public.</title>
        <authorList>
            <person name="Liu C."/>
            <person name="Sun Q."/>
        </authorList>
    </citation>
    <scope>NUCLEOTIDE SEQUENCE [LARGE SCALE GENOMIC DNA]</scope>
    <source>
        <strain evidence="8 11">426_9</strain>
    </source>
</reference>
<evidence type="ECO:0000256" key="6">
    <source>
        <dbReference type="ARBA" id="ARBA00023211"/>
    </source>
</evidence>
<dbReference type="GO" id="GO:0016020">
    <property type="term" value="C:membrane"/>
    <property type="evidence" value="ECO:0007669"/>
    <property type="project" value="GOC"/>
</dbReference>
<dbReference type="InterPro" id="IPR029052">
    <property type="entry name" value="Metallo-depent_PP-like"/>
</dbReference>
<dbReference type="GO" id="GO:0009245">
    <property type="term" value="P:lipid A biosynthetic process"/>
    <property type="evidence" value="ECO:0007669"/>
    <property type="project" value="TreeGrafter"/>
</dbReference>
<dbReference type="CDD" id="cd07398">
    <property type="entry name" value="MPP_YbbF-LpxH"/>
    <property type="match status" value="1"/>
</dbReference>
<keyword evidence="3" id="KW-0479">Metal-binding</keyword>
<reference evidence="9 10" key="1">
    <citation type="submission" date="2018-07" db="EMBL/GenBank/DDBJ databases">
        <title>Parabacteroides acidifaciens nov. sp., isolated from human feces.</title>
        <authorList>
            <person name="Wang Y.J."/>
        </authorList>
    </citation>
    <scope>NUCLEOTIDE SEQUENCE [LARGE SCALE GENOMIC DNA]</scope>
    <source>
        <strain evidence="9 10">426-9</strain>
    </source>
</reference>
<proteinExistence type="predicted"/>
<evidence type="ECO:0000256" key="3">
    <source>
        <dbReference type="ARBA" id="ARBA00022723"/>
    </source>
</evidence>